<name>A0A0G1D9I0_9BACT</name>
<proteinExistence type="predicted"/>
<dbReference type="EMBL" id="LCFK01000012">
    <property type="protein sequence ID" value="KKS94362.1"/>
    <property type="molecule type" value="Genomic_DNA"/>
</dbReference>
<organism evidence="1 2">
    <name type="scientific">Candidatus Collierbacteria bacterium GW2011_GWC2_43_12</name>
    <dbReference type="NCBI Taxonomy" id="1618390"/>
    <lineage>
        <taxon>Bacteria</taxon>
        <taxon>Candidatus Collieribacteriota</taxon>
    </lineage>
</organism>
<evidence type="ECO:0000313" key="2">
    <source>
        <dbReference type="Proteomes" id="UP000033980"/>
    </source>
</evidence>
<comment type="caution">
    <text evidence="1">The sequence shown here is derived from an EMBL/GenBank/DDBJ whole genome shotgun (WGS) entry which is preliminary data.</text>
</comment>
<reference evidence="1 2" key="1">
    <citation type="journal article" date="2015" name="Nature">
        <title>rRNA introns, odd ribosomes, and small enigmatic genomes across a large radiation of phyla.</title>
        <authorList>
            <person name="Brown C.T."/>
            <person name="Hug L.A."/>
            <person name="Thomas B.C."/>
            <person name="Sharon I."/>
            <person name="Castelle C.J."/>
            <person name="Singh A."/>
            <person name="Wilkins M.J."/>
            <person name="Williams K.H."/>
            <person name="Banfield J.F."/>
        </authorList>
    </citation>
    <scope>NUCLEOTIDE SEQUENCE [LARGE SCALE GENOMIC DNA]</scope>
</reference>
<dbReference type="AlphaFoldDB" id="A0A0G1D9I0"/>
<dbReference type="SUPFAM" id="SSF51735">
    <property type="entry name" value="NAD(P)-binding Rossmann-fold domains"/>
    <property type="match status" value="1"/>
</dbReference>
<dbReference type="InterPro" id="IPR036291">
    <property type="entry name" value="NAD(P)-bd_dom_sf"/>
</dbReference>
<sequence>DPTRNNPSDVPVIIGSHAKITTETGWTPEIPIEQTLKDLLDWYRSK</sequence>
<accession>A0A0G1D9I0</accession>
<gene>
    <name evidence="1" type="ORF">UV68_C0012G0001</name>
</gene>
<dbReference type="Gene3D" id="3.40.50.720">
    <property type="entry name" value="NAD(P)-binding Rossmann-like Domain"/>
    <property type="match status" value="1"/>
</dbReference>
<dbReference type="Proteomes" id="UP000033980">
    <property type="component" value="Unassembled WGS sequence"/>
</dbReference>
<protein>
    <submittedName>
        <fullName evidence="1">NAD-dependent epimerase/dehydratase</fullName>
    </submittedName>
</protein>
<evidence type="ECO:0000313" key="1">
    <source>
        <dbReference type="EMBL" id="KKS94362.1"/>
    </source>
</evidence>
<feature type="non-terminal residue" evidence="1">
    <location>
        <position position="1"/>
    </location>
</feature>